<dbReference type="EMBL" id="REGN01002352">
    <property type="protein sequence ID" value="RNA28714.1"/>
    <property type="molecule type" value="Genomic_DNA"/>
</dbReference>
<dbReference type="AlphaFoldDB" id="A0A3M7RYR6"/>
<evidence type="ECO:0000313" key="2">
    <source>
        <dbReference type="Proteomes" id="UP000276133"/>
    </source>
</evidence>
<accession>A0A3M7RYR6</accession>
<name>A0A3M7RYR6_BRAPC</name>
<comment type="caution">
    <text evidence="1">The sequence shown here is derived from an EMBL/GenBank/DDBJ whole genome shotgun (WGS) entry which is preliminary data.</text>
</comment>
<dbReference type="Proteomes" id="UP000276133">
    <property type="component" value="Unassembled WGS sequence"/>
</dbReference>
<keyword evidence="2" id="KW-1185">Reference proteome</keyword>
<evidence type="ECO:0000313" key="1">
    <source>
        <dbReference type="EMBL" id="RNA28714.1"/>
    </source>
</evidence>
<reference evidence="1 2" key="1">
    <citation type="journal article" date="2018" name="Sci. Rep.">
        <title>Genomic signatures of local adaptation to the degree of environmental predictability in rotifers.</title>
        <authorList>
            <person name="Franch-Gras L."/>
            <person name="Hahn C."/>
            <person name="Garcia-Roger E.M."/>
            <person name="Carmona M.J."/>
            <person name="Serra M."/>
            <person name="Gomez A."/>
        </authorList>
    </citation>
    <scope>NUCLEOTIDE SEQUENCE [LARGE SCALE GENOMIC DNA]</scope>
    <source>
        <strain evidence="1">HYR1</strain>
    </source>
</reference>
<protein>
    <submittedName>
        <fullName evidence="1">Uncharacterized protein</fullName>
    </submittedName>
</protein>
<organism evidence="1 2">
    <name type="scientific">Brachionus plicatilis</name>
    <name type="common">Marine rotifer</name>
    <name type="synonym">Brachionus muelleri</name>
    <dbReference type="NCBI Taxonomy" id="10195"/>
    <lineage>
        <taxon>Eukaryota</taxon>
        <taxon>Metazoa</taxon>
        <taxon>Spiralia</taxon>
        <taxon>Gnathifera</taxon>
        <taxon>Rotifera</taxon>
        <taxon>Eurotatoria</taxon>
        <taxon>Monogononta</taxon>
        <taxon>Pseudotrocha</taxon>
        <taxon>Ploima</taxon>
        <taxon>Brachionidae</taxon>
        <taxon>Brachionus</taxon>
    </lineage>
</organism>
<sequence>MIVLILKFDLQLQFAEKLANIEANKKEDKLRAHKTKIKTKSLKKKVSKSLKLGLVEFYQNIRN</sequence>
<proteinExistence type="predicted"/>
<gene>
    <name evidence="1" type="ORF">BpHYR1_040630</name>
</gene>